<dbReference type="InterPro" id="IPR050583">
    <property type="entry name" value="Mycobacterial_A85_antigen"/>
</dbReference>
<dbReference type="Pfam" id="PF00756">
    <property type="entry name" value="Esterase"/>
    <property type="match status" value="1"/>
</dbReference>
<sequence>MRRRTLFNAAIFGVAGLGVAAVAGLSSAQTTEPEVAAGDERVERKESPARGRTVDFYTAVPAGHGDGKGLPVCLVMHGASARPKDFRSLGFGRALTRATHKGSPPFVLAGADGGRRGWEPHDGDDPQRMVYEDIPNWCAERGFDISRLAVWGWSMGGAGGLRLAQTFRGFVKTVAAFSPAVSKGDDVFERVDRLRAQPVGLWCGLDDPLLDDVQALQMALPLPPIAGGYTAGGHDMDYWKSVVPQAFQFVGGMLTRPKPNPTPSATMG</sequence>
<dbReference type="SUPFAM" id="SSF53474">
    <property type="entry name" value="alpha/beta-Hydrolases"/>
    <property type="match status" value="1"/>
</dbReference>
<dbReference type="PANTHER" id="PTHR48098">
    <property type="entry name" value="ENTEROCHELIN ESTERASE-RELATED"/>
    <property type="match status" value="1"/>
</dbReference>
<feature type="signal peptide" evidence="2">
    <location>
        <begin position="1"/>
        <end position="28"/>
    </location>
</feature>
<keyword evidence="2" id="KW-0732">Signal</keyword>
<dbReference type="AlphaFoldDB" id="A0A239P3D5"/>
<proteinExistence type="predicted"/>
<feature type="compositionally biased region" description="Basic and acidic residues" evidence="1">
    <location>
        <begin position="38"/>
        <end position="49"/>
    </location>
</feature>
<feature type="region of interest" description="Disordered" evidence="1">
    <location>
        <begin position="28"/>
        <end position="49"/>
    </location>
</feature>
<dbReference type="InterPro" id="IPR000801">
    <property type="entry name" value="Esterase-like"/>
</dbReference>
<dbReference type="Proteomes" id="UP000198362">
    <property type="component" value="Unassembled WGS sequence"/>
</dbReference>
<reference evidence="3 4" key="1">
    <citation type="submission" date="2017-06" db="EMBL/GenBank/DDBJ databases">
        <authorList>
            <person name="Kim H.J."/>
            <person name="Triplett B.A."/>
        </authorList>
    </citation>
    <scope>NUCLEOTIDE SEQUENCE [LARGE SCALE GENOMIC DNA]</scope>
    <source>
        <strain evidence="3 4">CGMCC 4.5593</strain>
    </source>
</reference>
<gene>
    <name evidence="3" type="ORF">SAMN05421812_1134</name>
</gene>
<dbReference type="EMBL" id="FZPH01000013">
    <property type="protein sequence ID" value="SNT61118.1"/>
    <property type="molecule type" value="Genomic_DNA"/>
</dbReference>
<dbReference type="Gene3D" id="3.40.50.1820">
    <property type="entry name" value="alpha/beta hydrolase"/>
    <property type="match status" value="1"/>
</dbReference>
<evidence type="ECO:0000256" key="2">
    <source>
        <dbReference type="SAM" id="SignalP"/>
    </source>
</evidence>
<dbReference type="PANTHER" id="PTHR48098:SF1">
    <property type="entry name" value="DIACYLGLYCEROL ACYLTRANSFERASE_MYCOLYLTRANSFERASE AG85A"/>
    <property type="match status" value="1"/>
</dbReference>
<keyword evidence="4" id="KW-1185">Reference proteome</keyword>
<evidence type="ECO:0000256" key="1">
    <source>
        <dbReference type="SAM" id="MobiDB-lite"/>
    </source>
</evidence>
<protein>
    <submittedName>
        <fullName evidence="3">Enterochelin esterase</fullName>
    </submittedName>
</protein>
<evidence type="ECO:0000313" key="3">
    <source>
        <dbReference type="EMBL" id="SNT61118.1"/>
    </source>
</evidence>
<organism evidence="3 4">
    <name type="scientific">Asanoa hainanensis</name>
    <dbReference type="NCBI Taxonomy" id="560556"/>
    <lineage>
        <taxon>Bacteria</taxon>
        <taxon>Bacillati</taxon>
        <taxon>Actinomycetota</taxon>
        <taxon>Actinomycetes</taxon>
        <taxon>Micromonosporales</taxon>
        <taxon>Micromonosporaceae</taxon>
        <taxon>Asanoa</taxon>
    </lineage>
</organism>
<evidence type="ECO:0000313" key="4">
    <source>
        <dbReference type="Proteomes" id="UP000198362"/>
    </source>
</evidence>
<dbReference type="GO" id="GO:0016747">
    <property type="term" value="F:acyltransferase activity, transferring groups other than amino-acyl groups"/>
    <property type="evidence" value="ECO:0007669"/>
    <property type="project" value="TreeGrafter"/>
</dbReference>
<name>A0A239P3D5_9ACTN</name>
<accession>A0A239P3D5</accession>
<dbReference type="OrthoDB" id="3210113at2"/>
<feature type="chain" id="PRO_5012986556" evidence="2">
    <location>
        <begin position="29"/>
        <end position="268"/>
    </location>
</feature>
<dbReference type="RefSeq" id="WP_089253448.1">
    <property type="nucleotide sequence ID" value="NZ_FZPH01000013.1"/>
</dbReference>
<dbReference type="InterPro" id="IPR029058">
    <property type="entry name" value="AB_hydrolase_fold"/>
</dbReference>